<reference evidence="1 2" key="1">
    <citation type="submission" date="2017-06" db="EMBL/GenBank/DDBJ databases">
        <authorList>
            <person name="Kim H.J."/>
            <person name="Triplett B.A."/>
        </authorList>
    </citation>
    <scope>NUCLEOTIDE SEQUENCE [LARGE SCALE GENOMIC DNA]</scope>
    <source>
        <strain evidence="1 2">DSM 18704</strain>
    </source>
</reference>
<evidence type="ECO:0000313" key="1">
    <source>
        <dbReference type="EMBL" id="SNT19730.1"/>
    </source>
</evidence>
<proteinExistence type="predicted"/>
<organism evidence="1 2">
    <name type="scientific">Granulicella rosea</name>
    <dbReference type="NCBI Taxonomy" id="474952"/>
    <lineage>
        <taxon>Bacteria</taxon>
        <taxon>Pseudomonadati</taxon>
        <taxon>Acidobacteriota</taxon>
        <taxon>Terriglobia</taxon>
        <taxon>Terriglobales</taxon>
        <taxon>Acidobacteriaceae</taxon>
        <taxon>Granulicella</taxon>
    </lineage>
</organism>
<protein>
    <submittedName>
        <fullName evidence="1">Uncharacterized protein</fullName>
    </submittedName>
</protein>
<dbReference type="AlphaFoldDB" id="A0A239KNX1"/>
<evidence type="ECO:0000313" key="2">
    <source>
        <dbReference type="Proteomes" id="UP000198356"/>
    </source>
</evidence>
<gene>
    <name evidence="1" type="ORF">SAMN05421770_10594</name>
</gene>
<dbReference type="Proteomes" id="UP000198356">
    <property type="component" value="Unassembled WGS sequence"/>
</dbReference>
<dbReference type="Pfam" id="PF22558">
    <property type="entry name" value="REase-ARP"/>
    <property type="match status" value="1"/>
</dbReference>
<dbReference type="InterPro" id="IPR054333">
    <property type="entry name" value="REase-ARP-assoc"/>
</dbReference>
<accession>A0A239KNX1</accession>
<keyword evidence="2" id="KW-1185">Reference proteome</keyword>
<dbReference type="EMBL" id="FZOU01000005">
    <property type="protein sequence ID" value="SNT19730.1"/>
    <property type="molecule type" value="Genomic_DNA"/>
</dbReference>
<sequence>MREIEPERPQRRSSALFPANLRRAVTDRSVARVRSAAAPHELTRGAMPSVIYAPGDGRHGNFIEASYRRILADPAWSQRLEKSHTAGRQAGPTGPDEEVRRWRELDTATSSDALLMNIFCYPRVLAGKRFTSLLGLAEGLRPEFGYRPRTQLERQLTDRTEIDMRLGNLLVEAKLTESDCQTAPLRLIERYPRFAEVFEREALEVRGGRVQAYQLIRGVLAAEAEAAGFCLMCDARRPDLIESWYGVMRAVRGYELRARLRLVTWQEIAACVPVPLRTFLADKYGIESPV</sequence>
<name>A0A239KNX1_9BACT</name>